<dbReference type="NCBIfam" id="TIGR03081">
    <property type="entry name" value="metmalonyl_epim"/>
    <property type="match status" value="1"/>
</dbReference>
<dbReference type="AlphaFoldDB" id="A0A399EKC6"/>
<dbReference type="Pfam" id="PF13669">
    <property type="entry name" value="Glyoxalase_4"/>
    <property type="match status" value="1"/>
</dbReference>
<dbReference type="InterPro" id="IPR051785">
    <property type="entry name" value="MMCE/EMCE_epimerase"/>
</dbReference>
<dbReference type="CDD" id="cd07249">
    <property type="entry name" value="MMCE"/>
    <property type="match status" value="1"/>
</dbReference>
<reference evidence="4 5" key="1">
    <citation type="submission" date="2018-08" db="EMBL/GenBank/DDBJ databases">
        <title>Meiothermus terrae DSM 26712 genome sequencing project.</title>
        <authorList>
            <person name="Da Costa M.S."/>
            <person name="Albuquerque L."/>
            <person name="Raposo P."/>
            <person name="Froufe H.J.C."/>
            <person name="Barroso C.S."/>
            <person name="Egas C."/>
        </authorList>
    </citation>
    <scope>NUCLEOTIDE SEQUENCE [LARGE SCALE GENOMIC DNA]</scope>
    <source>
        <strain evidence="4 5">DSM 26712</strain>
    </source>
</reference>
<dbReference type="PANTHER" id="PTHR43048">
    <property type="entry name" value="METHYLMALONYL-COA EPIMERASE"/>
    <property type="match status" value="1"/>
</dbReference>
<dbReference type="PANTHER" id="PTHR43048:SF3">
    <property type="entry name" value="METHYLMALONYL-COA EPIMERASE, MITOCHONDRIAL"/>
    <property type="match status" value="1"/>
</dbReference>
<dbReference type="InterPro" id="IPR029068">
    <property type="entry name" value="Glyas_Bleomycin-R_OHBP_Dase"/>
</dbReference>
<feature type="domain" description="VOC" evidence="3">
    <location>
        <begin position="2"/>
        <end position="129"/>
    </location>
</feature>
<protein>
    <submittedName>
        <fullName evidence="4">Methylmalonyl-CoA epimerase</fullName>
    </submittedName>
</protein>
<dbReference type="RefSeq" id="WP_119315077.1">
    <property type="nucleotide sequence ID" value="NZ_QXDL01000074.1"/>
</dbReference>
<dbReference type="PROSITE" id="PS51819">
    <property type="entry name" value="VOC"/>
    <property type="match status" value="1"/>
</dbReference>
<comment type="similarity">
    <text evidence="1">Belongs to the methylmalonyl-CoA epimerase family.</text>
</comment>
<dbReference type="InterPro" id="IPR037523">
    <property type="entry name" value="VOC_core"/>
</dbReference>
<dbReference type="Proteomes" id="UP000265715">
    <property type="component" value="Unassembled WGS sequence"/>
</dbReference>
<evidence type="ECO:0000256" key="2">
    <source>
        <dbReference type="ARBA" id="ARBA00022723"/>
    </source>
</evidence>
<evidence type="ECO:0000313" key="5">
    <source>
        <dbReference type="Proteomes" id="UP000265715"/>
    </source>
</evidence>
<gene>
    <name evidence="4" type="ORF">Mterra_01980</name>
</gene>
<dbReference type="GO" id="GO:0046872">
    <property type="term" value="F:metal ion binding"/>
    <property type="evidence" value="ECO:0007669"/>
    <property type="project" value="UniProtKB-KW"/>
</dbReference>
<evidence type="ECO:0000256" key="1">
    <source>
        <dbReference type="ARBA" id="ARBA00009308"/>
    </source>
</evidence>
<sequence length="131" mass="14027">MELHHVGIAVSDLEAAARPYYALGYELEAKDTVESQGVSVYMLRSGHSRLELLAPTRPDSPIGKFLDKRGPGVHHLAFATGDIRGELERLAGEGTPLIDAAPRPGFGGHLVAFVHPKWSGGVLVELVEAAH</sequence>
<comment type="caution">
    <text evidence="4">The sequence shown here is derived from an EMBL/GenBank/DDBJ whole genome shotgun (WGS) entry which is preliminary data.</text>
</comment>
<organism evidence="4 5">
    <name type="scientific">Calidithermus terrae</name>
    <dbReference type="NCBI Taxonomy" id="1408545"/>
    <lineage>
        <taxon>Bacteria</taxon>
        <taxon>Thermotogati</taxon>
        <taxon>Deinococcota</taxon>
        <taxon>Deinococci</taxon>
        <taxon>Thermales</taxon>
        <taxon>Thermaceae</taxon>
        <taxon>Calidithermus</taxon>
    </lineage>
</organism>
<accession>A0A399EKC6</accession>
<keyword evidence="5" id="KW-1185">Reference proteome</keyword>
<dbReference type="OrthoDB" id="9788468at2"/>
<dbReference type="GO" id="GO:0004493">
    <property type="term" value="F:methylmalonyl-CoA epimerase activity"/>
    <property type="evidence" value="ECO:0007669"/>
    <property type="project" value="TreeGrafter"/>
</dbReference>
<dbReference type="SUPFAM" id="SSF54593">
    <property type="entry name" value="Glyoxalase/Bleomycin resistance protein/Dihydroxybiphenyl dioxygenase"/>
    <property type="match status" value="1"/>
</dbReference>
<evidence type="ECO:0000259" key="3">
    <source>
        <dbReference type="PROSITE" id="PS51819"/>
    </source>
</evidence>
<name>A0A399EKC6_9DEIN</name>
<dbReference type="Gene3D" id="3.10.180.10">
    <property type="entry name" value="2,3-Dihydroxybiphenyl 1,2-Dioxygenase, domain 1"/>
    <property type="match status" value="1"/>
</dbReference>
<dbReference type="InterPro" id="IPR017515">
    <property type="entry name" value="MeMalonyl-CoA_epimerase"/>
</dbReference>
<proteinExistence type="inferred from homology"/>
<keyword evidence="2" id="KW-0479">Metal-binding</keyword>
<evidence type="ECO:0000313" key="4">
    <source>
        <dbReference type="EMBL" id="RIH84408.1"/>
    </source>
</evidence>
<dbReference type="EMBL" id="QXDL01000074">
    <property type="protein sequence ID" value="RIH84408.1"/>
    <property type="molecule type" value="Genomic_DNA"/>
</dbReference>
<dbReference type="GO" id="GO:0046491">
    <property type="term" value="P:L-methylmalonyl-CoA metabolic process"/>
    <property type="evidence" value="ECO:0007669"/>
    <property type="project" value="TreeGrafter"/>
</dbReference>